<dbReference type="EMBL" id="RCSX01000020">
    <property type="protein sequence ID" value="KAF7922533.1"/>
    <property type="molecule type" value="Genomic_DNA"/>
</dbReference>
<accession>A0ABQ7IFJ6</accession>
<evidence type="ECO:0000313" key="2">
    <source>
        <dbReference type="Proteomes" id="UP000783213"/>
    </source>
</evidence>
<dbReference type="InterPro" id="IPR036291">
    <property type="entry name" value="NAD(P)-bd_dom_sf"/>
</dbReference>
<keyword evidence="2" id="KW-1185">Reference proteome</keyword>
<comment type="caution">
    <text evidence="1">The sequence shown here is derived from an EMBL/GenBank/DDBJ whole genome shotgun (WGS) entry which is preliminary data.</text>
</comment>
<evidence type="ECO:0000313" key="1">
    <source>
        <dbReference type="EMBL" id="KAF7922533.1"/>
    </source>
</evidence>
<name>A0ABQ7IFJ6_9HELO</name>
<dbReference type="Gene3D" id="3.40.50.720">
    <property type="entry name" value="NAD(P)-binding Rossmann-like Domain"/>
    <property type="match status" value="1"/>
</dbReference>
<dbReference type="Proteomes" id="UP000783213">
    <property type="component" value="Unassembled WGS sequence"/>
</dbReference>
<protein>
    <submittedName>
        <fullName evidence="1">Uncharacterized protein</fullName>
    </submittedName>
</protein>
<reference evidence="1 2" key="1">
    <citation type="journal article" date="2020" name="Genome Biol. Evol.">
        <title>Comparative genomics of Sclerotiniaceae.</title>
        <authorList>
            <person name="Valero Jimenez C.A."/>
            <person name="Steentjes M."/>
            <person name="Scholten O.E."/>
            <person name="Van Kan J.A.L."/>
        </authorList>
    </citation>
    <scope>NUCLEOTIDE SEQUENCE [LARGE SCALE GENOMIC DNA]</scope>
    <source>
        <strain evidence="1 2">B1</strain>
    </source>
</reference>
<dbReference type="RefSeq" id="XP_038807976.1">
    <property type="nucleotide sequence ID" value="XM_038955682.1"/>
</dbReference>
<gene>
    <name evidence="1" type="ORF">EAE98_008059</name>
</gene>
<proteinExistence type="predicted"/>
<organism evidence="1 2">
    <name type="scientific">Botrytis deweyae</name>
    <dbReference type="NCBI Taxonomy" id="2478750"/>
    <lineage>
        <taxon>Eukaryota</taxon>
        <taxon>Fungi</taxon>
        <taxon>Dikarya</taxon>
        <taxon>Ascomycota</taxon>
        <taxon>Pezizomycotina</taxon>
        <taxon>Leotiomycetes</taxon>
        <taxon>Helotiales</taxon>
        <taxon>Sclerotiniaceae</taxon>
        <taxon>Botrytis</taxon>
    </lineage>
</organism>
<sequence>MRLSMIGARNIHQHSIGSRKARLRNWFALWVSVTGQFYDLRSSCRTSAAQNAFRIANASNCVPPQHASRPHQRWDIARFTTKVIQSPNRYSKKTLTLAAEKLSAAEIADRLGAVSGKEITVEYLPDLVARALWKQGNEVVGA</sequence>
<dbReference type="SUPFAM" id="SSF51735">
    <property type="entry name" value="NAD(P)-binding Rossmann-fold domains"/>
    <property type="match status" value="1"/>
</dbReference>
<dbReference type="GeneID" id="62234832"/>